<name>A0A438CYV9_VITVI</name>
<dbReference type="Gene3D" id="3.10.20.370">
    <property type="match status" value="1"/>
</dbReference>
<keyword evidence="2" id="KW-0548">Nucleotidyltransferase</keyword>
<feature type="domain" description="Integrase catalytic" evidence="7">
    <location>
        <begin position="587"/>
        <end position="651"/>
    </location>
</feature>
<dbReference type="PANTHER" id="PTHR37984">
    <property type="entry name" value="PROTEIN CBG26694"/>
    <property type="match status" value="1"/>
</dbReference>
<keyword evidence="6" id="KW-0695">RNA-directed DNA polymerase</keyword>
<dbReference type="InterPro" id="IPR041373">
    <property type="entry name" value="RT_RNaseH"/>
</dbReference>
<evidence type="ECO:0000313" key="8">
    <source>
        <dbReference type="EMBL" id="RVW28371.1"/>
    </source>
</evidence>
<dbReference type="Gene3D" id="3.30.70.270">
    <property type="match status" value="1"/>
</dbReference>
<dbReference type="Pfam" id="PF17921">
    <property type="entry name" value="Integrase_H2C2"/>
    <property type="match status" value="1"/>
</dbReference>
<evidence type="ECO:0000259" key="7">
    <source>
        <dbReference type="PROSITE" id="PS50994"/>
    </source>
</evidence>
<dbReference type="CDD" id="cd01647">
    <property type="entry name" value="RT_LTR"/>
    <property type="match status" value="1"/>
</dbReference>
<dbReference type="FunFam" id="3.10.20.370:FF:000001">
    <property type="entry name" value="Retrovirus-related Pol polyprotein from transposon 17.6-like protein"/>
    <property type="match status" value="1"/>
</dbReference>
<protein>
    <submittedName>
        <fullName evidence="8">Retrovirus-related Pol polyprotein from transposon 297</fullName>
    </submittedName>
</protein>
<dbReference type="InterPro" id="IPR043502">
    <property type="entry name" value="DNA/RNA_pol_sf"/>
</dbReference>
<evidence type="ECO:0000256" key="3">
    <source>
        <dbReference type="ARBA" id="ARBA00022722"/>
    </source>
</evidence>
<dbReference type="EMBL" id="QGNW01001900">
    <property type="protein sequence ID" value="RVW28371.1"/>
    <property type="molecule type" value="Genomic_DNA"/>
</dbReference>
<dbReference type="GO" id="GO:0015074">
    <property type="term" value="P:DNA integration"/>
    <property type="evidence" value="ECO:0007669"/>
    <property type="project" value="InterPro"/>
</dbReference>
<evidence type="ECO:0000256" key="1">
    <source>
        <dbReference type="ARBA" id="ARBA00022679"/>
    </source>
</evidence>
<dbReference type="Pfam" id="PF17917">
    <property type="entry name" value="RT_RNaseH"/>
    <property type="match status" value="1"/>
</dbReference>
<keyword evidence="4" id="KW-0255">Endonuclease</keyword>
<dbReference type="GO" id="GO:0016787">
    <property type="term" value="F:hydrolase activity"/>
    <property type="evidence" value="ECO:0007669"/>
    <property type="project" value="UniProtKB-KW"/>
</dbReference>
<dbReference type="InterPro" id="IPR001584">
    <property type="entry name" value="Integrase_cat-core"/>
</dbReference>
<dbReference type="Gene3D" id="1.10.340.70">
    <property type="match status" value="1"/>
</dbReference>
<dbReference type="InterPro" id="IPR050951">
    <property type="entry name" value="Retrovirus_Pol_polyprotein"/>
</dbReference>
<dbReference type="SUPFAM" id="SSF53098">
    <property type="entry name" value="Ribonuclease H-like"/>
    <property type="match status" value="1"/>
</dbReference>
<dbReference type="GO" id="GO:0004519">
    <property type="term" value="F:endonuclease activity"/>
    <property type="evidence" value="ECO:0007669"/>
    <property type="project" value="UniProtKB-KW"/>
</dbReference>
<dbReference type="PANTHER" id="PTHR37984:SF5">
    <property type="entry name" value="PROTEIN NYNRIN-LIKE"/>
    <property type="match status" value="1"/>
</dbReference>
<evidence type="ECO:0000256" key="6">
    <source>
        <dbReference type="ARBA" id="ARBA00022918"/>
    </source>
</evidence>
<proteinExistence type="predicted"/>
<reference evidence="8 9" key="1">
    <citation type="journal article" date="2018" name="PLoS Genet.">
        <title>Population sequencing reveals clonal diversity and ancestral inbreeding in the grapevine cultivar Chardonnay.</title>
        <authorList>
            <person name="Roach M.J."/>
            <person name="Johnson D.L."/>
            <person name="Bohlmann J."/>
            <person name="van Vuuren H.J."/>
            <person name="Jones S.J."/>
            <person name="Pretorius I.S."/>
            <person name="Schmidt S.A."/>
            <person name="Borneman A.R."/>
        </authorList>
    </citation>
    <scope>NUCLEOTIDE SEQUENCE [LARGE SCALE GENOMIC DNA]</scope>
    <source>
        <strain evidence="9">cv. Chardonnay</strain>
        <tissue evidence="8">Leaf</tissue>
    </source>
</reference>
<dbReference type="Gene3D" id="3.30.420.10">
    <property type="entry name" value="Ribonuclease H-like superfamily/Ribonuclease H"/>
    <property type="match status" value="1"/>
</dbReference>
<dbReference type="PROSITE" id="PS50994">
    <property type="entry name" value="INTEGRASE"/>
    <property type="match status" value="1"/>
</dbReference>
<dbReference type="Pfam" id="PF00078">
    <property type="entry name" value="RVT_1"/>
    <property type="match status" value="1"/>
</dbReference>
<evidence type="ECO:0000256" key="4">
    <source>
        <dbReference type="ARBA" id="ARBA00022759"/>
    </source>
</evidence>
<dbReference type="InterPro" id="IPR012337">
    <property type="entry name" value="RNaseH-like_sf"/>
</dbReference>
<keyword evidence="5" id="KW-0378">Hydrolase</keyword>
<evidence type="ECO:0000256" key="5">
    <source>
        <dbReference type="ARBA" id="ARBA00022801"/>
    </source>
</evidence>
<dbReference type="AlphaFoldDB" id="A0A438CYV9"/>
<dbReference type="SUPFAM" id="SSF56672">
    <property type="entry name" value="DNA/RNA polymerases"/>
    <property type="match status" value="1"/>
</dbReference>
<dbReference type="GO" id="GO:0003676">
    <property type="term" value="F:nucleic acid binding"/>
    <property type="evidence" value="ECO:0007669"/>
    <property type="project" value="InterPro"/>
</dbReference>
<dbReference type="InterPro" id="IPR036397">
    <property type="entry name" value="RNaseH_sf"/>
</dbReference>
<keyword evidence="1" id="KW-0808">Transferase</keyword>
<accession>A0A438CYV9</accession>
<dbReference type="Proteomes" id="UP000288805">
    <property type="component" value="Unassembled WGS sequence"/>
</dbReference>
<sequence>MEVLKRCKKAIGWQISDLKGISPLVCTHHIYMEEEAKPIRQLQRRLNPHLQEVVRAEVLKLLQAGIIYPISDSPWVSPTQVVPKKSGITVVQNEKGEEITTRLTSGWRVCIDYRKLNAVTRKDHFPLPFIDQVLERVSGHPFYCFLDGYSGYFQIEIDVADQEKTTFTCPFGTYAYRRMPFGLCNAPATFQRCMLSIFSDMVERIMEVFMDDITVYGGTFEECLVNLEAVLHRCIEKDLVLNWEKCHFMVRQGIVLGHIISEKGIEVDKAKVELIVKLPSQQLDFAIGAVLGQREDGKPYVIYYASKTLNEAQRNYTTTEKELLAVVFALDKFRAYLVGSFIIVFTDHSALKYLLTKQDAKARLIRWILLLQEFDLQIKDKKGVENVVADHLSRLVIAHNSHPLPINDDFPEESLMFLVKTPWYAHIANYLVTGEIPSEWNAQDRKHFFAKIHAYYWEEPFLFKYCADQIIRKCVPEDEQQGILSHCHENACGGHFASQKTAMKVLQSGFTWPSLFKDAHIMCRSCDRCQRLGKLTKRNQMPMNPILIVELFDVWGIDFMGPFPMSFGNSYILVGVDYVSKWVEAIPSIISDGGAHFCNKPFEALLSKYGVKHKVATPYHPQTSGQVELANREIKNILMKVVNSKQKRLVY</sequence>
<dbReference type="InterPro" id="IPR000477">
    <property type="entry name" value="RT_dom"/>
</dbReference>
<organism evidence="8 9">
    <name type="scientific">Vitis vinifera</name>
    <name type="common">Grape</name>
    <dbReference type="NCBI Taxonomy" id="29760"/>
    <lineage>
        <taxon>Eukaryota</taxon>
        <taxon>Viridiplantae</taxon>
        <taxon>Streptophyta</taxon>
        <taxon>Embryophyta</taxon>
        <taxon>Tracheophyta</taxon>
        <taxon>Spermatophyta</taxon>
        <taxon>Magnoliopsida</taxon>
        <taxon>eudicotyledons</taxon>
        <taxon>Gunneridae</taxon>
        <taxon>Pentapetalae</taxon>
        <taxon>rosids</taxon>
        <taxon>Vitales</taxon>
        <taxon>Vitaceae</taxon>
        <taxon>Viteae</taxon>
        <taxon>Vitis</taxon>
    </lineage>
</organism>
<dbReference type="GO" id="GO:0003964">
    <property type="term" value="F:RNA-directed DNA polymerase activity"/>
    <property type="evidence" value="ECO:0007669"/>
    <property type="project" value="UniProtKB-KW"/>
</dbReference>
<gene>
    <name evidence="8" type="primary">pol_1083</name>
    <name evidence="8" type="ORF">CK203_105827</name>
</gene>
<dbReference type="InterPro" id="IPR043128">
    <property type="entry name" value="Rev_trsase/Diguanyl_cyclase"/>
</dbReference>
<comment type="caution">
    <text evidence="8">The sequence shown here is derived from an EMBL/GenBank/DDBJ whole genome shotgun (WGS) entry which is preliminary data.</text>
</comment>
<dbReference type="Gene3D" id="3.10.10.10">
    <property type="entry name" value="HIV Type 1 Reverse Transcriptase, subunit A, domain 1"/>
    <property type="match status" value="1"/>
</dbReference>
<evidence type="ECO:0000256" key="2">
    <source>
        <dbReference type="ARBA" id="ARBA00022695"/>
    </source>
</evidence>
<dbReference type="CDD" id="cd09274">
    <property type="entry name" value="RNase_HI_RT_Ty3"/>
    <property type="match status" value="1"/>
</dbReference>
<keyword evidence="3" id="KW-0540">Nuclease</keyword>
<evidence type="ECO:0000313" key="9">
    <source>
        <dbReference type="Proteomes" id="UP000288805"/>
    </source>
</evidence>
<dbReference type="InterPro" id="IPR041588">
    <property type="entry name" value="Integrase_H2C2"/>
</dbReference>